<keyword evidence="1 4" id="KW-0479">Metal-binding</keyword>
<feature type="region of interest" description="Disordered" evidence="6">
    <location>
        <begin position="1485"/>
        <end position="1509"/>
    </location>
</feature>
<gene>
    <name evidence="10" type="primary">LIMCH1</name>
</gene>
<feature type="compositionally biased region" description="Acidic residues" evidence="6">
    <location>
        <begin position="518"/>
        <end position="527"/>
    </location>
</feature>
<feature type="compositionally biased region" description="Polar residues" evidence="6">
    <location>
        <begin position="454"/>
        <end position="468"/>
    </location>
</feature>
<evidence type="ECO:0000256" key="5">
    <source>
        <dbReference type="SAM" id="Coils"/>
    </source>
</evidence>
<dbReference type="FunFam" id="2.10.110.10:FF:000041">
    <property type="entry name" value="LIM and calponin homology domains 1"/>
    <property type="match status" value="1"/>
</dbReference>
<keyword evidence="3 4" id="KW-0440">LIM domain</keyword>
<dbReference type="Gene3D" id="1.10.418.10">
    <property type="entry name" value="Calponin-like domain"/>
    <property type="match status" value="1"/>
</dbReference>
<feature type="region of interest" description="Disordered" evidence="6">
    <location>
        <begin position="826"/>
        <end position="850"/>
    </location>
</feature>
<dbReference type="GO" id="GO:0046872">
    <property type="term" value="F:metal ion binding"/>
    <property type="evidence" value="ECO:0007669"/>
    <property type="project" value="UniProtKB-KW"/>
</dbReference>
<feature type="compositionally biased region" description="Basic and acidic residues" evidence="6">
    <location>
        <begin position="528"/>
        <end position="540"/>
    </location>
</feature>
<dbReference type="GO" id="GO:0001725">
    <property type="term" value="C:stress fiber"/>
    <property type="evidence" value="ECO:0007669"/>
    <property type="project" value="TreeGrafter"/>
</dbReference>
<feature type="region of interest" description="Disordered" evidence="6">
    <location>
        <begin position="1301"/>
        <end position="1338"/>
    </location>
</feature>
<evidence type="ECO:0000313" key="10">
    <source>
        <dbReference type="RefSeq" id="XP_033802409.1"/>
    </source>
</evidence>
<feature type="compositionally biased region" description="Basic and acidic residues" evidence="6">
    <location>
        <begin position="1555"/>
        <end position="1567"/>
    </location>
</feature>
<keyword evidence="2 4" id="KW-0862">Zinc</keyword>
<dbReference type="CTD" id="22998"/>
<dbReference type="GO" id="GO:0051893">
    <property type="term" value="P:regulation of focal adhesion assembly"/>
    <property type="evidence" value="ECO:0007669"/>
    <property type="project" value="TreeGrafter"/>
</dbReference>
<dbReference type="GO" id="GO:0032034">
    <property type="term" value="F:myosin II head/neck binding"/>
    <property type="evidence" value="ECO:0007669"/>
    <property type="project" value="TreeGrafter"/>
</dbReference>
<dbReference type="Pfam" id="PF15949">
    <property type="entry name" value="DUF4757"/>
    <property type="match status" value="2"/>
</dbReference>
<dbReference type="SMART" id="SM00033">
    <property type="entry name" value="CH"/>
    <property type="match status" value="1"/>
</dbReference>
<dbReference type="FunFam" id="1.10.418.10:FF:000038">
    <property type="entry name" value="LIM and calponin homology domains-containing protein 1"/>
    <property type="match status" value="1"/>
</dbReference>
<feature type="compositionally biased region" description="Basic and acidic residues" evidence="6">
    <location>
        <begin position="1581"/>
        <end position="1591"/>
    </location>
</feature>
<dbReference type="InterPro" id="IPR001715">
    <property type="entry name" value="CH_dom"/>
</dbReference>
<dbReference type="GO" id="GO:0080090">
    <property type="term" value="P:regulation of primary metabolic process"/>
    <property type="evidence" value="ECO:0007669"/>
    <property type="project" value="UniProtKB-ARBA"/>
</dbReference>
<evidence type="ECO:0000313" key="9">
    <source>
        <dbReference type="Proteomes" id="UP000515159"/>
    </source>
</evidence>
<feature type="domain" description="LIM zinc-binding" evidence="8">
    <location>
        <begin position="1738"/>
        <end position="1804"/>
    </location>
</feature>
<proteinExistence type="predicted"/>
<dbReference type="GO" id="GO:0051496">
    <property type="term" value="P:positive regulation of stress fiber assembly"/>
    <property type="evidence" value="ECO:0007669"/>
    <property type="project" value="TreeGrafter"/>
</dbReference>
<evidence type="ECO:0000256" key="2">
    <source>
        <dbReference type="ARBA" id="ARBA00022833"/>
    </source>
</evidence>
<feature type="compositionally biased region" description="Basic and acidic residues" evidence="6">
    <location>
        <begin position="436"/>
        <end position="453"/>
    </location>
</feature>
<feature type="compositionally biased region" description="Basic and acidic residues" evidence="6">
    <location>
        <begin position="228"/>
        <end position="255"/>
    </location>
</feature>
<evidence type="ECO:0000259" key="8">
    <source>
        <dbReference type="PROSITE" id="PS50023"/>
    </source>
</evidence>
<dbReference type="PROSITE" id="PS50023">
    <property type="entry name" value="LIM_DOMAIN_2"/>
    <property type="match status" value="1"/>
</dbReference>
<dbReference type="InterPro" id="IPR001781">
    <property type="entry name" value="Znf_LIM"/>
</dbReference>
<protein>
    <submittedName>
        <fullName evidence="10">LIM and calponin homology domains-containing protein 1 isoform X1</fullName>
    </submittedName>
</protein>
<feature type="region of interest" description="Disordered" evidence="6">
    <location>
        <begin position="1553"/>
        <end position="1591"/>
    </location>
</feature>
<dbReference type="FunCoup" id="A0A6P8QY87">
    <property type="interactions" value="367"/>
</dbReference>
<dbReference type="SMART" id="SM00132">
    <property type="entry name" value="LIM"/>
    <property type="match status" value="1"/>
</dbReference>
<feature type="domain" description="Calponin-homology (CH)" evidence="7">
    <location>
        <begin position="20"/>
        <end position="137"/>
    </location>
</feature>
<dbReference type="InterPro" id="IPR003096">
    <property type="entry name" value="SM22_calponin"/>
</dbReference>
<accession>A0A6P8QY87</accession>
<dbReference type="KEGG" id="gsh:117361334"/>
<feature type="region of interest" description="Disordered" evidence="6">
    <location>
        <begin position="276"/>
        <end position="313"/>
    </location>
</feature>
<keyword evidence="9" id="KW-1185">Reference proteome</keyword>
<feature type="compositionally biased region" description="Polar residues" evidence="6">
    <location>
        <begin position="949"/>
        <end position="958"/>
    </location>
</feature>
<dbReference type="SUPFAM" id="SSF47576">
    <property type="entry name" value="Calponin-homology domain, CH-domain"/>
    <property type="match status" value="1"/>
</dbReference>
<dbReference type="PROSITE" id="PS00478">
    <property type="entry name" value="LIM_DOMAIN_1"/>
    <property type="match status" value="1"/>
</dbReference>
<feature type="compositionally biased region" description="Polar residues" evidence="6">
    <location>
        <begin position="346"/>
        <end position="360"/>
    </location>
</feature>
<feature type="compositionally biased region" description="Basic and acidic residues" evidence="6">
    <location>
        <begin position="826"/>
        <end position="835"/>
    </location>
</feature>
<feature type="coiled-coil region" evidence="5">
    <location>
        <begin position="1013"/>
        <end position="1099"/>
    </location>
</feature>
<dbReference type="Proteomes" id="UP000515159">
    <property type="component" value="Chromosome 1"/>
</dbReference>
<dbReference type="InterPro" id="IPR036872">
    <property type="entry name" value="CH_dom_sf"/>
</dbReference>
<dbReference type="CDD" id="cd08368">
    <property type="entry name" value="LIM"/>
    <property type="match status" value="1"/>
</dbReference>
<sequence length="1810" mass="204732">MASAGAQLEDIRHLQESPSDAAFGEAQKWIEQVTGRSFGYKNFRAGLENGVLLCELLNAIKPGLVKKINRLPTPIAGLDNVILFLRGCKELGLKDSQLFDPSDLQDTSARVTVKSTDCNRKLKNVLVTIYWLGKAANNCTSFNGATLNLKEFEGLLTQMRKETEDIESPKRSIRDSGYIDCWDSERSDSLSPPRHGRDDSFDSLDSFGSRSQQTPSPDVVLRGSSDGRGSDSESDFPHRRIPDMKKDDMLTRRTSHGEIKTFVPFNQYLPNKTNQTAYVPAPLRKKKAEREEYRKSWSTATSPLGGERPFSENHPETIMEEQSEALQCEKDEAVQEDLRGEPATSKIENNGSLDVQSSAGTIKGIQADECEAKEVENRKLKIREQAGIKVMSAAKRFESPKQVDHESETPDIILRKENAFLTHYAEPSEDEEEDRIPDIEKDDLATRKVRMDQTKTTPGYNHVSSGSYTKKDGKWEDTQKPSPSELLKIHPCTSKDYGPAVGLKSILTQKKGSHLESEAPEFEEEEQEKVPDIQRDDLANRKNQYSHSRPQEGKNFINASITEKDLKTWERLKLSTEASSDETIKTAEQACEPVLAAAVQTTTPVDDDFAVRKARAHRKGSSPRQKFVHFGPVTEIDQQRWTKLSIVKPLAGNGSDEEANGESSNSFVHGELLSSASSHKQSERKADDPVVTEDSSELAWPGTDPGPRITPVSAVSQEQTTSKFASQSEDIEQEEEKLQFPDSTRDDMMVRRLGTFRKQTDSDYHQFVPASVFPLPKQKDVFKRRVNIEQKAASSGLPLTGKVAHYRRTPSPDLITCMVAKEERPQELKCQHQDSSETQITTRLPEPDYDNMATTSTGSVDKPMRVTSSQVLPAVYSKQQEEEEEEIIQGLSKSEKVKRTMASSSCLPNMQLRAPSPLRVERDRASGQKEGGECKEEYLPAFEEESRATRQALTQPNQSEDRVLQGPELQDVPEEKDKVVLRFSPRSALSDDMESMSMFDMRDEEEAAIQPHSRAYQDELQNVNSLLKEEDDKWQDDLARWKSRRRSASQDLIKKEEERRKMEKVLSGEYDLSERRKSIKTYKEIVEEKERRERELHEAYLKAKSREEAEMVLQKYIEKFTISEAILERLQMPKLLERRHSVESNSLSPPKETSPMKYLRQQSLPVPKFTATFQATIASPNESETAVLTDFTSPNKATVAKAVPVLTPKPYSPPKNKQGLKTFKVDGRETMNGEVCNGTLEKERCATFAPSPDSSLVFEGVAKVDESPLELKQDTTHVELTLKRPKSNSVCRELTDTIQEETEGANQREESASEMSMQRPNLGHASQEGLRQSEKTSGHFGTAVSSLEFTPIYHTKEYIAKKKDENRGEKETDVPVTEQVVTSKACNQEDSRAFEYFKTGAEICQDQQGSPHLASVPLRIRNSWRRSQFFSQSVDSNSSEEKSVLIPPENASRRCNLWSWDPEEERKRQERWQQEQERMLQERYQKEQEKLKEEWEKAQKEVEEEERKYYEEERKIIEDTVVPFTTTSSFADLPASSSSSLEAQMNRNFQSLERPLPKQEPEQELKESQMQVAESSSRVGQAKEKKTEVVREQQQDLMWDLDEGSFHRSQEGEMQKEKRSVNKMIAGHQESLSQKMSEQRQQRLMTRQDLPAKMNLNLLPDASWDHQLMTKEPSCASNDVSLKTPPLDYGLGHQAYSLGGIKRTASPESIRAGLASPSSPSQLCQSPNRYQRSVSGKKLCSSCGLPLGKGAAMIIDTLNLYFHIQCFKCGICKGELGDVTTGTDVRIRNGLLNCNDCYIRSRTAGQPTPL</sequence>
<feature type="region of interest" description="Disordered" evidence="6">
    <location>
        <begin position="425"/>
        <end position="493"/>
    </location>
</feature>
<dbReference type="GeneID" id="117361334"/>
<evidence type="ECO:0000256" key="4">
    <source>
        <dbReference type="PROSITE-ProRule" id="PRU00125"/>
    </source>
</evidence>
<dbReference type="OrthoDB" id="15627at2759"/>
<evidence type="ECO:0000256" key="1">
    <source>
        <dbReference type="ARBA" id="ARBA00022723"/>
    </source>
</evidence>
<dbReference type="PANTHER" id="PTHR15551">
    <property type="entry name" value="LIM DOMAIN ONLY 7"/>
    <property type="match status" value="1"/>
</dbReference>
<name>A0A6P8QY87_GEOSA</name>
<feature type="region of interest" description="Disordered" evidence="6">
    <location>
        <begin position="508"/>
        <end position="559"/>
    </location>
</feature>
<dbReference type="GO" id="GO:0010604">
    <property type="term" value="P:positive regulation of macromolecule metabolic process"/>
    <property type="evidence" value="ECO:0007669"/>
    <property type="project" value="UniProtKB-ARBA"/>
</dbReference>
<feature type="compositionally biased region" description="Polar residues" evidence="6">
    <location>
        <begin position="1568"/>
        <end position="1579"/>
    </location>
</feature>
<keyword evidence="5" id="KW-0175">Coiled coil</keyword>
<dbReference type="PRINTS" id="PR00888">
    <property type="entry name" value="SM22CALPONIN"/>
</dbReference>
<dbReference type="Gene3D" id="2.10.110.10">
    <property type="entry name" value="Cysteine Rich Protein"/>
    <property type="match status" value="1"/>
</dbReference>
<dbReference type="PROSITE" id="PS50021">
    <property type="entry name" value="CH"/>
    <property type="match status" value="1"/>
</dbReference>
<feature type="region of interest" description="Disordered" evidence="6">
    <location>
        <begin position="184"/>
        <end position="255"/>
    </location>
</feature>
<dbReference type="Pfam" id="PF00307">
    <property type="entry name" value="CH"/>
    <property type="match status" value="1"/>
</dbReference>
<dbReference type="CDD" id="cd21278">
    <property type="entry name" value="CH_LIMCH1"/>
    <property type="match status" value="1"/>
</dbReference>
<evidence type="ECO:0000256" key="6">
    <source>
        <dbReference type="SAM" id="MobiDB-lite"/>
    </source>
</evidence>
<dbReference type="Pfam" id="PF00412">
    <property type="entry name" value="LIM"/>
    <property type="match status" value="1"/>
</dbReference>
<feature type="region of interest" description="Disordered" evidence="6">
    <location>
        <begin position="946"/>
        <end position="965"/>
    </location>
</feature>
<reference evidence="10" key="1">
    <citation type="submission" date="2025-08" db="UniProtKB">
        <authorList>
            <consortium name="RefSeq"/>
        </authorList>
    </citation>
    <scope>IDENTIFICATION</scope>
</reference>
<feature type="region of interest" description="Disordered" evidence="6">
    <location>
        <begin position="674"/>
        <end position="737"/>
    </location>
</feature>
<feature type="compositionally biased region" description="Basic and acidic residues" evidence="6">
    <location>
        <begin position="469"/>
        <end position="479"/>
    </location>
</feature>
<evidence type="ECO:0000256" key="3">
    <source>
        <dbReference type="ARBA" id="ARBA00023038"/>
    </source>
</evidence>
<dbReference type="InterPro" id="IPR031865">
    <property type="entry name" value="DUF4757"/>
</dbReference>
<feature type="region of interest" description="Disordered" evidence="6">
    <location>
        <begin position="334"/>
        <end position="360"/>
    </location>
</feature>
<feature type="compositionally biased region" description="Polar residues" evidence="6">
    <location>
        <begin position="713"/>
        <end position="728"/>
    </location>
</feature>
<dbReference type="RefSeq" id="XP_033802409.1">
    <property type="nucleotide sequence ID" value="XM_033946518.1"/>
</dbReference>
<organism evidence="9 10">
    <name type="scientific">Geotrypetes seraphini</name>
    <name type="common">Gaboon caecilian</name>
    <name type="synonym">Caecilia seraphini</name>
    <dbReference type="NCBI Taxonomy" id="260995"/>
    <lineage>
        <taxon>Eukaryota</taxon>
        <taxon>Metazoa</taxon>
        <taxon>Chordata</taxon>
        <taxon>Craniata</taxon>
        <taxon>Vertebrata</taxon>
        <taxon>Euteleostomi</taxon>
        <taxon>Amphibia</taxon>
        <taxon>Gymnophiona</taxon>
        <taxon>Geotrypetes</taxon>
    </lineage>
</organism>
<evidence type="ECO:0000259" key="7">
    <source>
        <dbReference type="PROSITE" id="PS50021"/>
    </source>
</evidence>
<dbReference type="InParanoid" id="A0A6P8QY87"/>
<feature type="region of interest" description="Disordered" evidence="6">
    <location>
        <begin position="613"/>
        <end position="632"/>
    </location>
</feature>
<dbReference type="PANTHER" id="PTHR15551:SF3">
    <property type="entry name" value="LIM AND CALPONIN HOMOLOGY DOMAINS-CONTAINING PROTEIN 1"/>
    <property type="match status" value="1"/>
</dbReference>